<name>A0A9N8HCV9_9STRA</name>
<feature type="chain" id="PRO_5040328318" evidence="1">
    <location>
        <begin position="27"/>
        <end position="232"/>
    </location>
</feature>
<proteinExistence type="predicted"/>
<dbReference type="EMBL" id="CAICTM010000318">
    <property type="protein sequence ID" value="CAB9507745.1"/>
    <property type="molecule type" value="Genomic_DNA"/>
</dbReference>
<evidence type="ECO:0000256" key="1">
    <source>
        <dbReference type="SAM" id="SignalP"/>
    </source>
</evidence>
<keyword evidence="1" id="KW-0732">Signal</keyword>
<protein>
    <submittedName>
        <fullName evidence="2">Uncharacterized protein</fullName>
    </submittedName>
</protein>
<evidence type="ECO:0000313" key="3">
    <source>
        <dbReference type="Proteomes" id="UP001153069"/>
    </source>
</evidence>
<dbReference type="Proteomes" id="UP001153069">
    <property type="component" value="Unassembled WGS sequence"/>
</dbReference>
<dbReference type="SUPFAM" id="SSF55486">
    <property type="entry name" value="Metalloproteases ('zincins'), catalytic domain"/>
    <property type="match status" value="1"/>
</dbReference>
<sequence>MRLHSIQQSLWLLFHVLLCYCWQVHAQISVALPEEEIAAEQREIIRIPIAVFLLDDDNDGSLSSARTIDDVQETVGRVNATWYRQAGIEIDPIAMERVVVPVDLLEGMKWQRGFGRDFTSFFRAIYQGQMQDISRLEDEALIYAFYVQSLGGGINGMKPSGVNSFFVVDNPSVYDYRVSSHEIGHLLRLHHAMDSSMLMFSGSNGMTLTTVEQTVARYAAEGMTRSLDNSDR</sequence>
<accession>A0A9N8HCV9</accession>
<keyword evidence="3" id="KW-1185">Reference proteome</keyword>
<feature type="signal peptide" evidence="1">
    <location>
        <begin position="1"/>
        <end position="26"/>
    </location>
</feature>
<dbReference type="InterPro" id="IPR024079">
    <property type="entry name" value="MetalloPept_cat_dom_sf"/>
</dbReference>
<dbReference type="GO" id="GO:0008237">
    <property type="term" value="F:metallopeptidase activity"/>
    <property type="evidence" value="ECO:0007669"/>
    <property type="project" value="InterPro"/>
</dbReference>
<dbReference type="AlphaFoldDB" id="A0A9N8HCV9"/>
<dbReference type="Gene3D" id="3.40.390.10">
    <property type="entry name" value="Collagenase (Catalytic Domain)"/>
    <property type="match status" value="1"/>
</dbReference>
<evidence type="ECO:0000313" key="2">
    <source>
        <dbReference type="EMBL" id="CAB9507745.1"/>
    </source>
</evidence>
<gene>
    <name evidence="2" type="ORF">SEMRO_319_G116150.1</name>
</gene>
<reference evidence="2" key="1">
    <citation type="submission" date="2020-06" db="EMBL/GenBank/DDBJ databases">
        <authorList>
            <consortium name="Plant Systems Biology data submission"/>
        </authorList>
    </citation>
    <scope>NUCLEOTIDE SEQUENCE</scope>
    <source>
        <strain evidence="2">D6</strain>
    </source>
</reference>
<organism evidence="2 3">
    <name type="scientific">Seminavis robusta</name>
    <dbReference type="NCBI Taxonomy" id="568900"/>
    <lineage>
        <taxon>Eukaryota</taxon>
        <taxon>Sar</taxon>
        <taxon>Stramenopiles</taxon>
        <taxon>Ochrophyta</taxon>
        <taxon>Bacillariophyta</taxon>
        <taxon>Bacillariophyceae</taxon>
        <taxon>Bacillariophycidae</taxon>
        <taxon>Naviculales</taxon>
        <taxon>Naviculaceae</taxon>
        <taxon>Seminavis</taxon>
    </lineage>
</organism>
<comment type="caution">
    <text evidence="2">The sequence shown here is derived from an EMBL/GenBank/DDBJ whole genome shotgun (WGS) entry which is preliminary data.</text>
</comment>